<evidence type="ECO:0000313" key="2">
    <source>
        <dbReference type="EMBL" id="CAB4195204.1"/>
    </source>
</evidence>
<organism evidence="2">
    <name type="scientific">uncultured Caudovirales phage</name>
    <dbReference type="NCBI Taxonomy" id="2100421"/>
    <lineage>
        <taxon>Viruses</taxon>
        <taxon>Duplodnaviria</taxon>
        <taxon>Heunggongvirae</taxon>
        <taxon>Uroviricota</taxon>
        <taxon>Caudoviricetes</taxon>
        <taxon>Peduoviridae</taxon>
        <taxon>Maltschvirus</taxon>
        <taxon>Maltschvirus maltsch</taxon>
    </lineage>
</organism>
<evidence type="ECO:0000313" key="3">
    <source>
        <dbReference type="EMBL" id="CAB4222381.1"/>
    </source>
</evidence>
<dbReference type="EMBL" id="LR797244">
    <property type="protein sequence ID" value="CAB4195204.1"/>
    <property type="molecule type" value="Genomic_DNA"/>
</dbReference>
<proteinExistence type="predicted"/>
<protein>
    <submittedName>
        <fullName evidence="2">Uncharacterized protein</fullName>
    </submittedName>
</protein>
<dbReference type="EMBL" id="LR796812">
    <property type="protein sequence ID" value="CAB4167251.1"/>
    <property type="molecule type" value="Genomic_DNA"/>
</dbReference>
<accession>A0A6J5RTI6</accession>
<dbReference type="EMBL" id="LR797513">
    <property type="protein sequence ID" value="CAB4222381.1"/>
    <property type="molecule type" value="Genomic_DNA"/>
</dbReference>
<evidence type="ECO:0000313" key="1">
    <source>
        <dbReference type="EMBL" id="CAB4167251.1"/>
    </source>
</evidence>
<sequence>MAVIMEGPSIPMLGKSIGEWVKANTIAVAERVLKEEVGRGFDNVPVVITDGVPRRDYLQVKPFGKIEFAARPDMATAVLWAMTELQKKSPFRTGRYVRSHFVMINGAEIAGNIALALRNVKPTDRVQIVNPQPYAKKIEGRKGSRKRGFGGERGLSSQARSGVYRVVQRALVNRYGKVMFFDFKYVKLSTGVQVKGYAGGGRAKSRTGRWLGLSKRRRVMRDLVYPCLQFFIKPTELPN</sequence>
<gene>
    <name evidence="2" type="ORF">UFOVP1293_6</name>
    <name evidence="3" type="ORF">UFOVP1644_24</name>
    <name evidence="1" type="ORF">UFOVP860_9</name>
</gene>
<reference evidence="2" key="1">
    <citation type="submission" date="2020-05" db="EMBL/GenBank/DDBJ databases">
        <authorList>
            <person name="Chiriac C."/>
            <person name="Salcher M."/>
            <person name="Ghai R."/>
            <person name="Kavagutti S V."/>
        </authorList>
    </citation>
    <scope>NUCLEOTIDE SEQUENCE</scope>
</reference>
<name>A0A6J5RTI6_9CAUD</name>